<dbReference type="RefSeq" id="WP_120240933.1">
    <property type="nucleotide sequence ID" value="NZ_RAPQ01000010.1"/>
</dbReference>
<dbReference type="SUPFAM" id="SSF141571">
    <property type="entry name" value="Pentapeptide repeat-like"/>
    <property type="match status" value="1"/>
</dbReference>
<reference evidence="2 3" key="1">
    <citation type="submission" date="2018-09" db="EMBL/GenBank/DDBJ databases">
        <title>Genomic Encyclopedia of Archaeal and Bacterial Type Strains, Phase II (KMG-II): from individual species to whole genera.</title>
        <authorList>
            <person name="Goeker M."/>
        </authorList>
    </citation>
    <scope>NUCLEOTIDE SEQUENCE [LARGE SCALE GENOMIC DNA]</scope>
    <source>
        <strain evidence="2 3">DSM 21950</strain>
    </source>
</reference>
<name>A0A419WXM1_9BACT</name>
<protein>
    <submittedName>
        <fullName evidence="2">Uncharacterized protein YjbI with pentapeptide repeats</fullName>
    </submittedName>
</protein>
<dbReference type="Gene3D" id="2.160.20.80">
    <property type="entry name" value="E3 ubiquitin-protein ligase SopA"/>
    <property type="match status" value="1"/>
</dbReference>
<keyword evidence="1" id="KW-1133">Transmembrane helix</keyword>
<dbReference type="Pfam" id="PF00805">
    <property type="entry name" value="Pentapeptide"/>
    <property type="match status" value="1"/>
</dbReference>
<proteinExistence type="predicted"/>
<evidence type="ECO:0000313" key="2">
    <source>
        <dbReference type="EMBL" id="RKE00196.1"/>
    </source>
</evidence>
<evidence type="ECO:0000256" key="1">
    <source>
        <dbReference type="SAM" id="Phobius"/>
    </source>
</evidence>
<dbReference type="AlphaFoldDB" id="A0A419WXM1"/>
<dbReference type="EMBL" id="RAPQ01000010">
    <property type="protein sequence ID" value="RKE00196.1"/>
    <property type="molecule type" value="Genomic_DNA"/>
</dbReference>
<keyword evidence="1" id="KW-0812">Transmembrane</keyword>
<gene>
    <name evidence="2" type="ORF">BXY64_3201</name>
</gene>
<dbReference type="OrthoDB" id="1450779at2"/>
<dbReference type="InterPro" id="IPR001646">
    <property type="entry name" value="5peptide_repeat"/>
</dbReference>
<dbReference type="PANTHER" id="PTHR14136">
    <property type="entry name" value="BTB_POZ DOMAIN-CONTAINING PROTEIN KCTD9"/>
    <property type="match status" value="1"/>
</dbReference>
<dbReference type="Proteomes" id="UP000284531">
    <property type="component" value="Unassembled WGS sequence"/>
</dbReference>
<dbReference type="InterPro" id="IPR051082">
    <property type="entry name" value="Pentapeptide-BTB/POZ_domain"/>
</dbReference>
<keyword evidence="3" id="KW-1185">Reference proteome</keyword>
<evidence type="ECO:0000313" key="3">
    <source>
        <dbReference type="Proteomes" id="UP000284531"/>
    </source>
</evidence>
<dbReference type="PANTHER" id="PTHR14136:SF17">
    <property type="entry name" value="BTB_POZ DOMAIN-CONTAINING PROTEIN KCTD9"/>
    <property type="match status" value="1"/>
</dbReference>
<sequence>MYPNNLDRNGALLKISLSTISGIGIFIGVLIAFKRANTFEKSVRGQVKSQIDERFKNAIEHLGNDKKPIILGGIAELHQIAKENPKEYAEVVFDILCSYLRNSNNYKKTDKEINNTISQSIVNNLFKRYQEKNYPYNGLKANLRFSNFTGINFDNANLNGSDFSFCYMPSITNAIFKFSTFHRTIFLSYNIDDVDFSSSDMFDVIFDRTRLKNTKFEKMLNFSQVTFLDTNITCNVSFNNTKLYNCKFLTSFIDNISFIKSDITSTSFAASDMTNIDWTLLNKFSRNDLRLTGLRHINIKINIEKSILRGCRIANNYRDKLSIVILKNSRNSNLEGINIAKNQLIDCDYSEFTDEDANALRNEYNLCKEKIYFEHNNPKNKKDDVNGQVSL</sequence>
<keyword evidence="1" id="KW-0472">Membrane</keyword>
<organism evidence="2 3">
    <name type="scientific">Marinifilum flexuosum</name>
    <dbReference type="NCBI Taxonomy" id="1117708"/>
    <lineage>
        <taxon>Bacteria</taxon>
        <taxon>Pseudomonadati</taxon>
        <taxon>Bacteroidota</taxon>
        <taxon>Bacteroidia</taxon>
        <taxon>Marinilabiliales</taxon>
        <taxon>Marinifilaceae</taxon>
    </lineage>
</organism>
<comment type="caution">
    <text evidence="2">The sequence shown here is derived from an EMBL/GenBank/DDBJ whole genome shotgun (WGS) entry which is preliminary data.</text>
</comment>
<accession>A0A419WXM1</accession>
<feature type="transmembrane region" description="Helical" evidence="1">
    <location>
        <begin position="12"/>
        <end position="33"/>
    </location>
</feature>